<evidence type="ECO:0000313" key="4">
    <source>
        <dbReference type="EMBL" id="QSX79615.1"/>
    </source>
</evidence>
<accession>A0A975AU12</accession>
<reference evidence="4 5" key="1">
    <citation type="submission" date="2021-03" db="EMBL/GenBank/DDBJ databases">
        <title>Lysobacter sp. nov. isolated from soil of gangwondo yeongwol, south Korea.</title>
        <authorList>
            <person name="Kim K.R."/>
            <person name="Kim K.H."/>
            <person name="Jeon C.O."/>
        </authorList>
    </citation>
    <scope>NUCLEOTIDE SEQUENCE [LARGE SCALE GENOMIC DNA]</scope>
    <source>
        <strain evidence="4 5">R19</strain>
    </source>
</reference>
<dbReference type="Proteomes" id="UP000639274">
    <property type="component" value="Chromosome"/>
</dbReference>
<evidence type="ECO:0000259" key="3">
    <source>
        <dbReference type="PROSITE" id="PS50075"/>
    </source>
</evidence>
<evidence type="ECO:0000256" key="1">
    <source>
        <dbReference type="ARBA" id="ARBA00022450"/>
    </source>
</evidence>
<keyword evidence="5" id="KW-1185">Reference proteome</keyword>
<dbReference type="EMBL" id="CP071518">
    <property type="protein sequence ID" value="QSX79615.1"/>
    <property type="molecule type" value="Genomic_DNA"/>
</dbReference>
<dbReference type="RefSeq" id="WP_200616268.1">
    <property type="nucleotide sequence ID" value="NZ_CP071518.1"/>
</dbReference>
<protein>
    <submittedName>
        <fullName evidence="4">Acyl carrier protein</fullName>
    </submittedName>
</protein>
<dbReference type="PROSITE" id="PS50075">
    <property type="entry name" value="CARRIER"/>
    <property type="match status" value="1"/>
</dbReference>
<dbReference type="Gene3D" id="1.10.1200.10">
    <property type="entry name" value="ACP-like"/>
    <property type="match status" value="1"/>
</dbReference>
<dbReference type="InterPro" id="IPR009081">
    <property type="entry name" value="PP-bd_ACP"/>
</dbReference>
<organism evidence="4 5">
    <name type="scientific">Agrilutibacter solisilvae</name>
    <dbReference type="NCBI Taxonomy" id="2763317"/>
    <lineage>
        <taxon>Bacteria</taxon>
        <taxon>Pseudomonadati</taxon>
        <taxon>Pseudomonadota</taxon>
        <taxon>Gammaproteobacteria</taxon>
        <taxon>Lysobacterales</taxon>
        <taxon>Lysobacteraceae</taxon>
        <taxon>Agrilutibacter</taxon>
    </lineage>
</organism>
<dbReference type="InterPro" id="IPR036736">
    <property type="entry name" value="ACP-like_sf"/>
</dbReference>
<dbReference type="SMART" id="SM01294">
    <property type="entry name" value="PKS_PP_betabranch"/>
    <property type="match status" value="1"/>
</dbReference>
<gene>
    <name evidence="4" type="ORF">I8J32_007135</name>
</gene>
<proteinExistence type="predicted"/>
<dbReference type="KEGG" id="lsf:I8J32_007135"/>
<feature type="domain" description="Carrier" evidence="3">
    <location>
        <begin position="1"/>
        <end position="76"/>
    </location>
</feature>
<name>A0A975AU12_9GAMM</name>
<dbReference type="InterPro" id="IPR020806">
    <property type="entry name" value="PKS_PP-bd"/>
</dbReference>
<dbReference type="Pfam" id="PF00550">
    <property type="entry name" value="PP-binding"/>
    <property type="match status" value="1"/>
</dbReference>
<keyword evidence="1" id="KW-0596">Phosphopantetheine</keyword>
<evidence type="ECO:0000313" key="5">
    <source>
        <dbReference type="Proteomes" id="UP000639274"/>
    </source>
</evidence>
<dbReference type="GO" id="GO:0031177">
    <property type="term" value="F:phosphopantetheine binding"/>
    <property type="evidence" value="ECO:0007669"/>
    <property type="project" value="InterPro"/>
</dbReference>
<dbReference type="SUPFAM" id="SSF47336">
    <property type="entry name" value="ACP-like"/>
    <property type="match status" value="1"/>
</dbReference>
<dbReference type="AlphaFoldDB" id="A0A975AU12"/>
<keyword evidence="2" id="KW-0597">Phosphoprotein</keyword>
<dbReference type="SMART" id="SM00823">
    <property type="entry name" value="PKS_PP"/>
    <property type="match status" value="1"/>
</dbReference>
<sequence>MSRHEQWLRDALSELMEVDRSQICVTQPFAEQGVDSLIGLRLTRKLEELLGVEVELEWLFDNPSIRELSQFLGERFGELESSQSVQLELDSRIPA</sequence>
<evidence type="ECO:0000256" key="2">
    <source>
        <dbReference type="ARBA" id="ARBA00022553"/>
    </source>
</evidence>